<feature type="transmembrane region" description="Helical" evidence="5">
    <location>
        <begin position="253"/>
        <end position="272"/>
    </location>
</feature>
<feature type="transmembrane region" description="Helical" evidence="5">
    <location>
        <begin position="16"/>
        <end position="39"/>
    </location>
</feature>
<dbReference type="SUPFAM" id="SSF81321">
    <property type="entry name" value="Family A G protein-coupled receptor-like"/>
    <property type="match status" value="1"/>
</dbReference>
<evidence type="ECO:0000256" key="1">
    <source>
        <dbReference type="ARBA" id="ARBA00004370"/>
    </source>
</evidence>
<accession>A0A815QAW4</accession>
<feature type="transmembrane region" description="Helical" evidence="5">
    <location>
        <begin position="51"/>
        <end position="69"/>
    </location>
</feature>
<dbReference type="InterPro" id="IPR017452">
    <property type="entry name" value="GPCR_Rhodpsn_7TM"/>
</dbReference>
<evidence type="ECO:0000256" key="3">
    <source>
        <dbReference type="ARBA" id="ARBA00022989"/>
    </source>
</evidence>
<evidence type="ECO:0000256" key="5">
    <source>
        <dbReference type="SAM" id="Phobius"/>
    </source>
</evidence>
<keyword evidence="8" id="KW-1185">Reference proteome</keyword>
<dbReference type="CDD" id="cd00637">
    <property type="entry name" value="7tm_classA_rhodopsin-like"/>
    <property type="match status" value="1"/>
</dbReference>
<dbReference type="EMBL" id="CAJNOR010003918">
    <property type="protein sequence ID" value="CAF1459645.1"/>
    <property type="molecule type" value="Genomic_DNA"/>
</dbReference>
<sequence>MMNITSPAVILNTVTLINTCITSFICLIILFMLICRLAFRKDVHLLLCTNTYVAILAYSLASGSLYIDALRGDIQMFADGLNDSLTCQIRGSVVLALLAAIFGAFCLLAFFRLCRVVHRQKQFFQQYHIQFIFIIFKWLFSFTFVWFVKIEYLPSEYYCSIPFHTLKPVLLASILAYGFPSTVIAVIYIRISSYIHYHRLIMATRRRTRRDFLTIQRTMFIVSILWLLGIPSMVLLVYGQVHHGSIHPLTYRIQWITPSFVFCLLSLVLIKFDSRLSSILTRKQVARVKLRDRQVSQHNRNRRLRNKS</sequence>
<keyword evidence="2 5" id="KW-0812">Transmembrane</keyword>
<feature type="transmembrane region" description="Helical" evidence="5">
    <location>
        <begin position="218"/>
        <end position="241"/>
    </location>
</feature>
<comment type="caution">
    <text evidence="7">The sequence shown here is derived from an EMBL/GenBank/DDBJ whole genome shotgun (WGS) entry which is preliminary data.</text>
</comment>
<dbReference type="Proteomes" id="UP000663828">
    <property type="component" value="Unassembled WGS sequence"/>
</dbReference>
<keyword evidence="4 5" id="KW-0472">Membrane</keyword>
<dbReference type="PROSITE" id="PS50262">
    <property type="entry name" value="G_PROTEIN_RECEP_F1_2"/>
    <property type="match status" value="1"/>
</dbReference>
<feature type="transmembrane region" description="Helical" evidence="5">
    <location>
        <begin position="170"/>
        <end position="197"/>
    </location>
</feature>
<evidence type="ECO:0000256" key="2">
    <source>
        <dbReference type="ARBA" id="ARBA00022692"/>
    </source>
</evidence>
<feature type="transmembrane region" description="Helical" evidence="5">
    <location>
        <begin position="89"/>
        <end position="111"/>
    </location>
</feature>
<feature type="transmembrane region" description="Helical" evidence="5">
    <location>
        <begin position="131"/>
        <end position="150"/>
    </location>
</feature>
<feature type="domain" description="G-protein coupled receptors family 1 profile" evidence="6">
    <location>
        <begin position="25"/>
        <end position="281"/>
    </location>
</feature>
<comment type="subcellular location">
    <subcellularLocation>
        <location evidence="1">Membrane</location>
    </subcellularLocation>
</comment>
<evidence type="ECO:0000256" key="4">
    <source>
        <dbReference type="ARBA" id="ARBA00023136"/>
    </source>
</evidence>
<name>A0A815QAW4_ADIRI</name>
<evidence type="ECO:0000313" key="8">
    <source>
        <dbReference type="Proteomes" id="UP000663828"/>
    </source>
</evidence>
<dbReference type="Gene3D" id="1.20.1070.10">
    <property type="entry name" value="Rhodopsin 7-helix transmembrane proteins"/>
    <property type="match status" value="1"/>
</dbReference>
<protein>
    <recommendedName>
        <fullName evidence="6">G-protein coupled receptors family 1 profile domain-containing protein</fullName>
    </recommendedName>
</protein>
<keyword evidence="3 5" id="KW-1133">Transmembrane helix</keyword>
<gene>
    <name evidence="7" type="ORF">XAT740_LOCUS37360</name>
</gene>
<proteinExistence type="predicted"/>
<dbReference type="AlphaFoldDB" id="A0A815QAW4"/>
<reference evidence="7" key="1">
    <citation type="submission" date="2021-02" db="EMBL/GenBank/DDBJ databases">
        <authorList>
            <person name="Nowell W R."/>
        </authorList>
    </citation>
    <scope>NUCLEOTIDE SEQUENCE</scope>
</reference>
<dbReference type="GO" id="GO:0016020">
    <property type="term" value="C:membrane"/>
    <property type="evidence" value="ECO:0007669"/>
    <property type="project" value="UniProtKB-SubCell"/>
</dbReference>
<evidence type="ECO:0000313" key="7">
    <source>
        <dbReference type="EMBL" id="CAF1459645.1"/>
    </source>
</evidence>
<organism evidence="7 8">
    <name type="scientific">Adineta ricciae</name>
    <name type="common">Rotifer</name>
    <dbReference type="NCBI Taxonomy" id="249248"/>
    <lineage>
        <taxon>Eukaryota</taxon>
        <taxon>Metazoa</taxon>
        <taxon>Spiralia</taxon>
        <taxon>Gnathifera</taxon>
        <taxon>Rotifera</taxon>
        <taxon>Eurotatoria</taxon>
        <taxon>Bdelloidea</taxon>
        <taxon>Adinetida</taxon>
        <taxon>Adinetidae</taxon>
        <taxon>Adineta</taxon>
    </lineage>
</organism>
<evidence type="ECO:0000259" key="6">
    <source>
        <dbReference type="PROSITE" id="PS50262"/>
    </source>
</evidence>